<dbReference type="RefSeq" id="WP_154372157.1">
    <property type="nucleotide sequence ID" value="NZ_WKJK01000001.1"/>
</dbReference>
<proteinExistence type="predicted"/>
<dbReference type="InterPro" id="IPR010239">
    <property type="entry name" value="CHP02001"/>
</dbReference>
<organism evidence="2 3">
    <name type="scientific">Duganella guangzhouensis</name>
    <dbReference type="NCBI Taxonomy" id="2666084"/>
    <lineage>
        <taxon>Bacteria</taxon>
        <taxon>Pseudomonadati</taxon>
        <taxon>Pseudomonadota</taxon>
        <taxon>Betaproteobacteria</taxon>
        <taxon>Burkholderiales</taxon>
        <taxon>Oxalobacteraceae</taxon>
        <taxon>Telluria group</taxon>
        <taxon>Duganella</taxon>
    </lineage>
</organism>
<evidence type="ECO:0008006" key="4">
    <source>
        <dbReference type="Google" id="ProtNLM"/>
    </source>
</evidence>
<accession>A0A6I2KT04</accession>
<feature type="chain" id="PRO_5026190708" description="Outer membrane beta-barrel protein" evidence="1">
    <location>
        <begin position="20"/>
        <end position="252"/>
    </location>
</feature>
<dbReference type="AlphaFoldDB" id="A0A6I2KT04"/>
<dbReference type="EMBL" id="WKJK01000001">
    <property type="protein sequence ID" value="MRW88512.1"/>
    <property type="molecule type" value="Genomic_DNA"/>
</dbReference>
<sequence>MFKLIALTLCLACGASAWAQETQRDDATPPAPSWAPVVEIGSAFATDGMFRGQSGTNSKAAMNAHAFVVSGPLYAGAIWMNKDLGPDNASRAEEDFLVGVTPQAGPLRFDFNVLYAHLVPDDTVDYWEFKAGVETDLPYGVVAAFNYYHSPNYVNFNIKEDVYELTWRKPLDDKWMLSGSAGRLAFGDSPVFRSYNWWDAGVSYNVNPSFKVDLRYHDTNLSRSDCFLRNSCKGRVVLGLAWSTTFAGPDPR</sequence>
<dbReference type="Proteomes" id="UP000433309">
    <property type="component" value="Unassembled WGS sequence"/>
</dbReference>
<dbReference type="SUPFAM" id="SSF56935">
    <property type="entry name" value="Porins"/>
    <property type="match status" value="1"/>
</dbReference>
<evidence type="ECO:0000256" key="1">
    <source>
        <dbReference type="SAM" id="SignalP"/>
    </source>
</evidence>
<keyword evidence="1" id="KW-0732">Signal</keyword>
<name>A0A6I2KT04_9BURK</name>
<protein>
    <recommendedName>
        <fullName evidence="4">Outer membrane beta-barrel protein</fullName>
    </recommendedName>
</protein>
<evidence type="ECO:0000313" key="2">
    <source>
        <dbReference type="EMBL" id="MRW88512.1"/>
    </source>
</evidence>
<reference evidence="2 3" key="1">
    <citation type="submission" date="2019-11" db="EMBL/GenBank/DDBJ databases">
        <title>Novel species isolated from a subtropical stream in China.</title>
        <authorList>
            <person name="Lu H."/>
        </authorList>
    </citation>
    <scope>NUCLEOTIDE SEQUENCE [LARGE SCALE GENOMIC DNA]</scope>
    <source>
        <strain evidence="2 3">FT80W</strain>
    </source>
</reference>
<dbReference type="NCBIfam" id="TIGR02001">
    <property type="entry name" value="gcw_chp"/>
    <property type="match status" value="1"/>
</dbReference>
<dbReference type="Pfam" id="PF09694">
    <property type="entry name" value="Gcw_chp"/>
    <property type="match status" value="1"/>
</dbReference>
<evidence type="ECO:0000313" key="3">
    <source>
        <dbReference type="Proteomes" id="UP000433309"/>
    </source>
</evidence>
<comment type="caution">
    <text evidence="2">The sequence shown here is derived from an EMBL/GenBank/DDBJ whole genome shotgun (WGS) entry which is preliminary data.</text>
</comment>
<gene>
    <name evidence="2" type="ORF">GJ699_00770</name>
</gene>
<dbReference type="InterPro" id="IPR023614">
    <property type="entry name" value="Porin_dom_sf"/>
</dbReference>
<feature type="signal peptide" evidence="1">
    <location>
        <begin position="1"/>
        <end position="19"/>
    </location>
</feature>
<keyword evidence="3" id="KW-1185">Reference proteome</keyword>
<dbReference type="Gene3D" id="2.40.160.10">
    <property type="entry name" value="Porin"/>
    <property type="match status" value="1"/>
</dbReference>